<accession>A0A067M926</accession>
<dbReference type="HOGENOM" id="CLU_499637_0_0_1"/>
<dbReference type="InterPro" id="IPR032675">
    <property type="entry name" value="LRR_dom_sf"/>
</dbReference>
<name>A0A067M926_BOTB1</name>
<dbReference type="Pfam" id="PF12937">
    <property type="entry name" value="F-box-like"/>
    <property type="match status" value="1"/>
</dbReference>
<dbReference type="Proteomes" id="UP000027195">
    <property type="component" value="Unassembled WGS sequence"/>
</dbReference>
<feature type="domain" description="F-box" evidence="2">
    <location>
        <begin position="176"/>
        <end position="199"/>
    </location>
</feature>
<proteinExistence type="predicted"/>
<dbReference type="EMBL" id="KL198092">
    <property type="protein sequence ID" value="KDQ08322.1"/>
    <property type="molecule type" value="Genomic_DNA"/>
</dbReference>
<dbReference type="InterPro" id="IPR001810">
    <property type="entry name" value="F-box_dom"/>
</dbReference>
<evidence type="ECO:0000256" key="1">
    <source>
        <dbReference type="SAM" id="MobiDB-lite"/>
    </source>
</evidence>
<dbReference type="SUPFAM" id="SSF52047">
    <property type="entry name" value="RNI-like"/>
    <property type="match status" value="1"/>
</dbReference>
<protein>
    <recommendedName>
        <fullName evidence="2">F-box domain-containing protein</fullName>
    </recommendedName>
</protein>
<dbReference type="SUPFAM" id="SSF81383">
    <property type="entry name" value="F-box domain"/>
    <property type="match status" value="1"/>
</dbReference>
<feature type="region of interest" description="Disordered" evidence="1">
    <location>
        <begin position="137"/>
        <end position="167"/>
    </location>
</feature>
<dbReference type="InterPro" id="IPR036047">
    <property type="entry name" value="F-box-like_dom_sf"/>
</dbReference>
<dbReference type="OrthoDB" id="3252356at2759"/>
<evidence type="ECO:0000313" key="3">
    <source>
        <dbReference type="EMBL" id="KDQ08322.1"/>
    </source>
</evidence>
<evidence type="ECO:0000313" key="4">
    <source>
        <dbReference type="Proteomes" id="UP000027195"/>
    </source>
</evidence>
<dbReference type="InParanoid" id="A0A067M926"/>
<gene>
    <name evidence="3" type="ORF">BOTBODRAFT_191824</name>
</gene>
<organism evidence="3 4">
    <name type="scientific">Botryobasidium botryosum (strain FD-172 SS1)</name>
    <dbReference type="NCBI Taxonomy" id="930990"/>
    <lineage>
        <taxon>Eukaryota</taxon>
        <taxon>Fungi</taxon>
        <taxon>Dikarya</taxon>
        <taxon>Basidiomycota</taxon>
        <taxon>Agaricomycotina</taxon>
        <taxon>Agaricomycetes</taxon>
        <taxon>Cantharellales</taxon>
        <taxon>Botryobasidiaceae</taxon>
        <taxon>Botryobasidium</taxon>
    </lineage>
</organism>
<keyword evidence="4" id="KW-1185">Reference proteome</keyword>
<dbReference type="AlphaFoldDB" id="A0A067M926"/>
<sequence>MAVDTWEKTLEFLVSLDTFVQAVDAPYDIKRRDNGGISTPAGGVPEHAATEDTYSRISEAYINLGGFEANLELARIKIQNIRNQSPVLIHHLPDEILSAIFILGSQDRVRDVGFDALIGEGAADHDDATVHGVDVPDVESEESGDSNGDEAGEESGSDPASREVTKGKAPPFNLLVSQVCHRWREVALNTGQLWTRIDLTKPPPHERIKLWLERSRNHPLDAFYDTRLPAMSSESLALTLLTVLEHFRSSVSQCAELRCINLTIDTSRSFKNIRLILLELSYTFGCISEMLRGVTALHLHEFCFPWDHPVYTKLVEFALISDSSDTAPTAPQFGAILLGCPLLENIKLEGIGYDFRSTASPITMTSLHTISVRDLTFGSLAFIFNTIRAPRLRRFYLHDMCSNEVDYTSFEATVSGLLASAGRSLRYLSVSDRDTAILYPSLITFLQKAPCITSLELRDAPEPQAILHALTHESICPEFQSLIVTRCEDKRGIAN</sequence>
<feature type="compositionally biased region" description="Acidic residues" evidence="1">
    <location>
        <begin position="137"/>
        <end position="156"/>
    </location>
</feature>
<evidence type="ECO:0000259" key="2">
    <source>
        <dbReference type="Pfam" id="PF12937"/>
    </source>
</evidence>
<reference evidence="4" key="1">
    <citation type="journal article" date="2014" name="Proc. Natl. Acad. Sci. U.S.A.">
        <title>Extensive sampling of basidiomycete genomes demonstrates inadequacy of the white-rot/brown-rot paradigm for wood decay fungi.</title>
        <authorList>
            <person name="Riley R."/>
            <person name="Salamov A.A."/>
            <person name="Brown D.W."/>
            <person name="Nagy L.G."/>
            <person name="Floudas D."/>
            <person name="Held B.W."/>
            <person name="Levasseur A."/>
            <person name="Lombard V."/>
            <person name="Morin E."/>
            <person name="Otillar R."/>
            <person name="Lindquist E.A."/>
            <person name="Sun H."/>
            <person name="LaButti K.M."/>
            <person name="Schmutz J."/>
            <person name="Jabbour D."/>
            <person name="Luo H."/>
            <person name="Baker S.E."/>
            <person name="Pisabarro A.G."/>
            <person name="Walton J.D."/>
            <person name="Blanchette R.A."/>
            <person name="Henrissat B."/>
            <person name="Martin F."/>
            <person name="Cullen D."/>
            <person name="Hibbett D.S."/>
            <person name="Grigoriev I.V."/>
        </authorList>
    </citation>
    <scope>NUCLEOTIDE SEQUENCE [LARGE SCALE GENOMIC DNA]</scope>
    <source>
        <strain evidence="4">FD-172 SS1</strain>
    </source>
</reference>
<dbReference type="Gene3D" id="3.80.10.10">
    <property type="entry name" value="Ribonuclease Inhibitor"/>
    <property type="match status" value="1"/>
</dbReference>